<keyword evidence="1" id="KW-0472">Membrane</keyword>
<feature type="transmembrane region" description="Helical" evidence="1">
    <location>
        <begin position="17"/>
        <end position="40"/>
    </location>
</feature>
<comment type="caution">
    <text evidence="2">The sequence shown here is derived from an EMBL/GenBank/DDBJ whole genome shotgun (WGS) entry which is preliminary data.</text>
</comment>
<protein>
    <submittedName>
        <fullName evidence="2">Uncharacterized protein</fullName>
    </submittedName>
</protein>
<dbReference type="EMBL" id="QRDC01000001">
    <property type="protein sequence ID" value="KAA1280789.1"/>
    <property type="molecule type" value="Genomic_DNA"/>
</dbReference>
<name>A0A6N6K9D9_9ENTR</name>
<gene>
    <name evidence="2" type="ORF">DXF85_01065</name>
</gene>
<evidence type="ECO:0000256" key="1">
    <source>
        <dbReference type="SAM" id="Phobius"/>
    </source>
</evidence>
<proteinExistence type="predicted"/>
<accession>A0A6N6K9D9</accession>
<keyword evidence="1" id="KW-0812">Transmembrane</keyword>
<evidence type="ECO:0000313" key="3">
    <source>
        <dbReference type="Proteomes" id="UP000468420"/>
    </source>
</evidence>
<reference evidence="2 3" key="1">
    <citation type="submission" date="2018-08" db="EMBL/GenBank/DDBJ databases">
        <title>Complete genomic analysis of a Citrobacter pasteurii isolated from cockles (Cerastoderma edule) containing a new chromosomic qnrB allele.</title>
        <authorList>
            <person name="Rodrigues A."/>
            <person name="Baptista T."/>
            <person name="Quesada A."/>
            <person name="Campos M.J."/>
        </authorList>
    </citation>
    <scope>NUCLEOTIDE SEQUENCE [LARGE SCALE GENOMIC DNA]</scope>
    <source>
        <strain evidence="2 3">BA18</strain>
    </source>
</reference>
<feature type="transmembrane region" description="Helical" evidence="1">
    <location>
        <begin position="52"/>
        <end position="71"/>
    </location>
</feature>
<organism evidence="2 3">
    <name type="scientific">Citrobacter pasteurii</name>
    <dbReference type="NCBI Taxonomy" id="1563222"/>
    <lineage>
        <taxon>Bacteria</taxon>
        <taxon>Pseudomonadati</taxon>
        <taxon>Pseudomonadota</taxon>
        <taxon>Gammaproteobacteria</taxon>
        <taxon>Enterobacterales</taxon>
        <taxon>Enterobacteriaceae</taxon>
        <taxon>Citrobacter</taxon>
    </lineage>
</organism>
<dbReference type="Proteomes" id="UP000468420">
    <property type="component" value="Unassembled WGS sequence"/>
</dbReference>
<keyword evidence="1" id="KW-1133">Transmembrane helix</keyword>
<sequence>MIILVGLISTVGDYKNFGLPGAAGLFILFMLTTVFLWQWASEKFPEVAQIQIIIILLASTIASVFVINMASEAMETIFYVSLKT</sequence>
<evidence type="ECO:0000313" key="2">
    <source>
        <dbReference type="EMBL" id="KAA1280789.1"/>
    </source>
</evidence>
<dbReference type="AlphaFoldDB" id="A0A6N6K9D9"/>